<evidence type="ECO:0000313" key="2">
    <source>
        <dbReference type="Proteomes" id="UP000499080"/>
    </source>
</evidence>
<accession>A0A4Y2QCF5</accession>
<dbReference type="OrthoDB" id="8030860at2759"/>
<dbReference type="EMBL" id="BGPR01013716">
    <property type="protein sequence ID" value="GBN61895.1"/>
    <property type="molecule type" value="Genomic_DNA"/>
</dbReference>
<sequence>MLNLHKLLSFANACIQQNIKRNKNLEQFEFWTMEYGVANHVERAKNAFRLDYPNIQSPLRPVPHGEGLIIQSPLRPVPHGEGLQIPTQPLHWKDNNILQRSDIEDTYDENMDISEKIYDPTFRPETASEPHFIHQKELHGLVCELGLSKQQAELLGSRM</sequence>
<dbReference type="Proteomes" id="UP000499080">
    <property type="component" value="Unassembled WGS sequence"/>
</dbReference>
<organism evidence="1 2">
    <name type="scientific">Araneus ventricosus</name>
    <name type="common">Orbweaver spider</name>
    <name type="synonym">Epeira ventricosa</name>
    <dbReference type="NCBI Taxonomy" id="182803"/>
    <lineage>
        <taxon>Eukaryota</taxon>
        <taxon>Metazoa</taxon>
        <taxon>Ecdysozoa</taxon>
        <taxon>Arthropoda</taxon>
        <taxon>Chelicerata</taxon>
        <taxon>Arachnida</taxon>
        <taxon>Araneae</taxon>
        <taxon>Araneomorphae</taxon>
        <taxon>Entelegynae</taxon>
        <taxon>Araneoidea</taxon>
        <taxon>Araneidae</taxon>
        <taxon>Araneus</taxon>
    </lineage>
</organism>
<protein>
    <submittedName>
        <fullName evidence="1">Uncharacterized protein</fullName>
    </submittedName>
</protein>
<reference evidence="1 2" key="1">
    <citation type="journal article" date="2019" name="Sci. Rep.">
        <title>Orb-weaving spider Araneus ventricosus genome elucidates the spidroin gene catalogue.</title>
        <authorList>
            <person name="Kono N."/>
            <person name="Nakamura H."/>
            <person name="Ohtoshi R."/>
            <person name="Moran D.A.P."/>
            <person name="Shinohara A."/>
            <person name="Yoshida Y."/>
            <person name="Fujiwara M."/>
            <person name="Mori M."/>
            <person name="Tomita M."/>
            <person name="Arakawa K."/>
        </authorList>
    </citation>
    <scope>NUCLEOTIDE SEQUENCE [LARGE SCALE GENOMIC DNA]</scope>
</reference>
<name>A0A4Y2QCF5_ARAVE</name>
<comment type="caution">
    <text evidence="1">The sequence shown here is derived from an EMBL/GenBank/DDBJ whole genome shotgun (WGS) entry which is preliminary data.</text>
</comment>
<gene>
    <name evidence="1" type="ORF">AVEN_24502_1</name>
</gene>
<dbReference type="AlphaFoldDB" id="A0A4Y2QCF5"/>
<evidence type="ECO:0000313" key="1">
    <source>
        <dbReference type="EMBL" id="GBN61895.1"/>
    </source>
</evidence>
<proteinExistence type="predicted"/>
<keyword evidence="2" id="KW-1185">Reference proteome</keyword>